<sequence>MPCTSAVDWGVWPLCVCGIGMKGGVCRGGFHASGGSGGDDGSWGHFLSFGFGVRSLGFLLLLRHATLFRNVHVLAAVIAGNLQFGLLARVFRRGCPGGTGPMDVHFLLVPVYTKVAAGGLLHFV</sequence>
<feature type="transmembrane region" description="Helical" evidence="1">
    <location>
        <begin position="73"/>
        <end position="92"/>
    </location>
</feature>
<evidence type="ECO:0000313" key="3">
    <source>
        <dbReference type="Proteomes" id="UP000673691"/>
    </source>
</evidence>
<organism evidence="2 3">
    <name type="scientific">Olpidium bornovanus</name>
    <dbReference type="NCBI Taxonomy" id="278681"/>
    <lineage>
        <taxon>Eukaryota</taxon>
        <taxon>Fungi</taxon>
        <taxon>Fungi incertae sedis</taxon>
        <taxon>Olpidiomycota</taxon>
        <taxon>Olpidiomycotina</taxon>
        <taxon>Olpidiomycetes</taxon>
        <taxon>Olpidiales</taxon>
        <taxon>Olpidiaceae</taxon>
        <taxon>Olpidium</taxon>
    </lineage>
</organism>
<keyword evidence="1" id="KW-0472">Membrane</keyword>
<keyword evidence="1" id="KW-1133">Transmembrane helix</keyword>
<proteinExistence type="predicted"/>
<feature type="transmembrane region" description="Helical" evidence="1">
    <location>
        <begin position="43"/>
        <end position="61"/>
    </location>
</feature>
<dbReference type="Proteomes" id="UP000673691">
    <property type="component" value="Unassembled WGS sequence"/>
</dbReference>
<accession>A0A8H7ZMN6</accession>
<dbReference type="AlphaFoldDB" id="A0A8H7ZMN6"/>
<evidence type="ECO:0000256" key="1">
    <source>
        <dbReference type="SAM" id="Phobius"/>
    </source>
</evidence>
<dbReference type="EMBL" id="JAEFCI010012561">
    <property type="protein sequence ID" value="KAG5455926.1"/>
    <property type="molecule type" value="Genomic_DNA"/>
</dbReference>
<keyword evidence="3" id="KW-1185">Reference proteome</keyword>
<comment type="caution">
    <text evidence="2">The sequence shown here is derived from an EMBL/GenBank/DDBJ whole genome shotgun (WGS) entry which is preliminary data.</text>
</comment>
<keyword evidence="1" id="KW-0812">Transmembrane</keyword>
<reference evidence="2 3" key="1">
    <citation type="journal article" name="Sci. Rep.">
        <title>Genome-scale phylogenetic analyses confirm Olpidium as the closest living zoosporic fungus to the non-flagellated, terrestrial fungi.</title>
        <authorList>
            <person name="Chang Y."/>
            <person name="Rochon D."/>
            <person name="Sekimoto S."/>
            <person name="Wang Y."/>
            <person name="Chovatia M."/>
            <person name="Sandor L."/>
            <person name="Salamov A."/>
            <person name="Grigoriev I.V."/>
            <person name="Stajich J.E."/>
            <person name="Spatafora J.W."/>
        </authorList>
    </citation>
    <scope>NUCLEOTIDE SEQUENCE [LARGE SCALE GENOMIC DNA]</scope>
    <source>
        <strain evidence="2">S191</strain>
    </source>
</reference>
<name>A0A8H7ZMN6_9FUNG</name>
<protein>
    <submittedName>
        <fullName evidence="2">Uncharacterized protein</fullName>
    </submittedName>
</protein>
<evidence type="ECO:0000313" key="2">
    <source>
        <dbReference type="EMBL" id="KAG5455926.1"/>
    </source>
</evidence>
<gene>
    <name evidence="2" type="ORF">BJ554DRAFT_4484</name>
</gene>
<feature type="transmembrane region" description="Helical" evidence="1">
    <location>
        <begin position="104"/>
        <end position="123"/>
    </location>
</feature>